<evidence type="ECO:0000313" key="3">
    <source>
        <dbReference type="Proteomes" id="UP000187464"/>
    </source>
</evidence>
<gene>
    <name evidence="2" type="ORF">PSM36_1057</name>
</gene>
<dbReference type="CDD" id="cd06223">
    <property type="entry name" value="PRTases_typeI"/>
    <property type="match status" value="1"/>
</dbReference>
<dbReference type="EMBL" id="LT605205">
    <property type="protein sequence ID" value="SCD19882.1"/>
    <property type="molecule type" value="Genomic_DNA"/>
</dbReference>
<dbReference type="Gene3D" id="3.40.50.2020">
    <property type="match status" value="1"/>
</dbReference>
<dbReference type="KEGG" id="psac:PSM36_1057"/>
<accession>A0A1R3T1D9</accession>
<dbReference type="Proteomes" id="UP000187464">
    <property type="component" value="Chromosome I"/>
</dbReference>
<sequence>MIAGKSFEEVMQRFREITFHETFDMIVAIANGGIVPAAIINQRLNIAIQLLKINLRDTDQQPRYDSPKLVSPIDFDYKDKSILLVEDRIKTGATVQYAIDLLHGAGQIKTFAVNGKADYSLYDESCFRFPWIV</sequence>
<dbReference type="SUPFAM" id="SSF53271">
    <property type="entry name" value="PRTase-like"/>
    <property type="match status" value="1"/>
</dbReference>
<dbReference type="STRING" id="1642647.PSM36_1057"/>
<proteinExistence type="predicted"/>
<dbReference type="AlphaFoldDB" id="A0A1R3T1D9"/>
<dbReference type="GO" id="GO:0016740">
    <property type="term" value="F:transferase activity"/>
    <property type="evidence" value="ECO:0007669"/>
    <property type="project" value="UniProtKB-KW"/>
</dbReference>
<keyword evidence="3" id="KW-1185">Reference proteome</keyword>
<feature type="domain" description="Phosphoribosyltransferase" evidence="1">
    <location>
        <begin position="13"/>
        <end position="106"/>
    </location>
</feature>
<dbReference type="InterPro" id="IPR000836">
    <property type="entry name" value="PRTase_dom"/>
</dbReference>
<dbReference type="RefSeq" id="WP_076929448.1">
    <property type="nucleotide sequence ID" value="NZ_LT605205.1"/>
</dbReference>
<protein>
    <submittedName>
        <fullName evidence="2">Phosphoribosyl transferase domain</fullName>
    </submittedName>
</protein>
<dbReference type="InterPro" id="IPR029057">
    <property type="entry name" value="PRTase-like"/>
</dbReference>
<reference evidence="2 3" key="1">
    <citation type="submission" date="2016-08" db="EMBL/GenBank/DDBJ databases">
        <authorList>
            <person name="Seilhamer J.J."/>
        </authorList>
    </citation>
    <scope>NUCLEOTIDE SEQUENCE [LARGE SCALE GENOMIC DNA]</scope>
    <source>
        <strain evidence="2">M3/6</strain>
    </source>
</reference>
<dbReference type="Pfam" id="PF00156">
    <property type="entry name" value="Pribosyltran"/>
    <property type="match status" value="1"/>
</dbReference>
<keyword evidence="2" id="KW-0808">Transferase</keyword>
<organism evidence="2 3">
    <name type="scientific">Proteiniphilum saccharofermentans</name>
    <dbReference type="NCBI Taxonomy" id="1642647"/>
    <lineage>
        <taxon>Bacteria</taxon>
        <taxon>Pseudomonadati</taxon>
        <taxon>Bacteroidota</taxon>
        <taxon>Bacteroidia</taxon>
        <taxon>Bacteroidales</taxon>
        <taxon>Dysgonomonadaceae</taxon>
        <taxon>Proteiniphilum</taxon>
    </lineage>
</organism>
<name>A0A1R3T1D9_9BACT</name>
<evidence type="ECO:0000259" key="1">
    <source>
        <dbReference type="Pfam" id="PF00156"/>
    </source>
</evidence>
<evidence type="ECO:0000313" key="2">
    <source>
        <dbReference type="EMBL" id="SCD19882.1"/>
    </source>
</evidence>